<proteinExistence type="predicted"/>
<evidence type="ECO:0000313" key="1">
    <source>
        <dbReference type="EMBL" id="ONM50046.1"/>
    </source>
</evidence>
<sequence>MMVEFAPGLRFLLHPGNNQLFLPPGRYRAQLWSQYTFWRVGRAELDIDTTRGPVWLSYTTPRTIYGAGVAGFHPQARRGLW</sequence>
<organism evidence="1 2">
    <name type="scientific">Nocardia donostiensis</name>
    <dbReference type="NCBI Taxonomy" id="1538463"/>
    <lineage>
        <taxon>Bacteria</taxon>
        <taxon>Bacillati</taxon>
        <taxon>Actinomycetota</taxon>
        <taxon>Actinomycetes</taxon>
        <taxon>Mycobacteriales</taxon>
        <taxon>Nocardiaceae</taxon>
        <taxon>Nocardia</taxon>
    </lineage>
</organism>
<dbReference type="EMBL" id="MUMY01000002">
    <property type="protein sequence ID" value="ONM50046.1"/>
    <property type="molecule type" value="Genomic_DNA"/>
</dbReference>
<comment type="caution">
    <text evidence="1">The sequence shown here is derived from an EMBL/GenBank/DDBJ whole genome shotgun (WGS) entry which is preliminary data.</text>
</comment>
<dbReference type="Proteomes" id="UP000188836">
    <property type="component" value="Unassembled WGS sequence"/>
</dbReference>
<dbReference type="AlphaFoldDB" id="A0A1W0BA38"/>
<name>A0A1W0BA38_9NOCA</name>
<gene>
    <name evidence="1" type="ORF">B0T46_02795</name>
</gene>
<keyword evidence="2" id="KW-1185">Reference proteome</keyword>
<evidence type="ECO:0000313" key="2">
    <source>
        <dbReference type="Proteomes" id="UP000188836"/>
    </source>
</evidence>
<reference evidence="1 2" key="1">
    <citation type="journal article" date="2016" name="Antonie Van Leeuwenhoek">
        <title>Nocardia donostiensis sp. nov., isolated from human respiratory specimens.</title>
        <authorList>
            <person name="Ercibengoa M."/>
            <person name="Bell M."/>
            <person name="Marimon J.M."/>
            <person name="Humrighouse B."/>
            <person name="Klenk H.P."/>
            <person name="Potter G."/>
            <person name="Perez-Trallero E."/>
        </authorList>
    </citation>
    <scope>NUCLEOTIDE SEQUENCE [LARGE SCALE GENOMIC DNA]</scope>
    <source>
        <strain evidence="1 2">X1655</strain>
    </source>
</reference>
<protein>
    <submittedName>
        <fullName evidence="1">Uncharacterized protein</fullName>
    </submittedName>
</protein>
<accession>A0A1W0BA38</accession>